<evidence type="ECO:0000313" key="1">
    <source>
        <dbReference type="EMBL" id="MBD1390079.1"/>
    </source>
</evidence>
<organism evidence="1 2">
    <name type="scientific">Neiella litorisoli</name>
    <dbReference type="NCBI Taxonomy" id="2771431"/>
    <lineage>
        <taxon>Bacteria</taxon>
        <taxon>Pseudomonadati</taxon>
        <taxon>Pseudomonadota</taxon>
        <taxon>Gammaproteobacteria</taxon>
        <taxon>Alteromonadales</taxon>
        <taxon>Echinimonadaceae</taxon>
        <taxon>Neiella</taxon>
    </lineage>
</organism>
<dbReference type="EMBL" id="JACXAF010000014">
    <property type="protein sequence ID" value="MBD1390079.1"/>
    <property type="molecule type" value="Genomic_DNA"/>
</dbReference>
<comment type="caution">
    <text evidence="1">The sequence shown here is derived from an EMBL/GenBank/DDBJ whole genome shotgun (WGS) entry which is preliminary data.</text>
</comment>
<dbReference type="RefSeq" id="WP_191145156.1">
    <property type="nucleotide sequence ID" value="NZ_JACXAF010000014.1"/>
</dbReference>
<accession>A0A8J6QSP3</accession>
<dbReference type="AlphaFoldDB" id="A0A8J6QSP3"/>
<dbReference type="Proteomes" id="UP000638014">
    <property type="component" value="Unassembled WGS sequence"/>
</dbReference>
<protein>
    <submittedName>
        <fullName evidence="1">Uncharacterized protein</fullName>
    </submittedName>
</protein>
<gene>
    <name evidence="1" type="ORF">IC617_11620</name>
</gene>
<evidence type="ECO:0000313" key="2">
    <source>
        <dbReference type="Proteomes" id="UP000638014"/>
    </source>
</evidence>
<reference evidence="1" key="1">
    <citation type="submission" date="2020-09" db="EMBL/GenBank/DDBJ databases">
        <title>A novel bacterium of genus Neiella, isolated from South China Sea.</title>
        <authorList>
            <person name="Huang H."/>
            <person name="Mo K."/>
            <person name="Hu Y."/>
        </authorList>
    </citation>
    <scope>NUCLEOTIDE SEQUENCE</scope>
    <source>
        <strain evidence="1">HB171785</strain>
    </source>
</reference>
<proteinExistence type="predicted"/>
<keyword evidence="2" id="KW-1185">Reference proteome</keyword>
<sequence>MSHVVFILLLGGFWLISYYQQWSLVWPALVTAIWLIGRVRSRNLQRIRDQKASQIIHCAAALGVPEYFVDNYFERDDWKSRDSYNDVHPGRIAEQLAEEFKAQR</sequence>
<name>A0A8J6QSP3_9GAMM</name>